<evidence type="ECO:0000256" key="4">
    <source>
        <dbReference type="ARBA" id="ARBA00039638"/>
    </source>
</evidence>
<comment type="function">
    <text evidence="3">Acyl-CoA synthases catalyze the initial reaction in fatty acid metabolism, by forming a thioester with CoA. Has some preference toward medium-chain substrates. Plays a role in adipocyte differentiation.</text>
</comment>
<name>A0A9J6H0W8_HAELO</name>
<evidence type="ECO:0000259" key="7">
    <source>
        <dbReference type="Pfam" id="PF00501"/>
    </source>
</evidence>
<dbReference type="EMBL" id="JABSTR010000011">
    <property type="protein sequence ID" value="KAH9381338.1"/>
    <property type="molecule type" value="Genomic_DNA"/>
</dbReference>
<dbReference type="InterPro" id="IPR000873">
    <property type="entry name" value="AMP-dep_synth/lig_dom"/>
</dbReference>
<comment type="similarity">
    <text evidence="1">Belongs to the ATP-dependent AMP-binding enzyme family.</text>
</comment>
<evidence type="ECO:0000256" key="2">
    <source>
        <dbReference type="ARBA" id="ARBA00022598"/>
    </source>
</evidence>
<evidence type="ECO:0000256" key="1">
    <source>
        <dbReference type="ARBA" id="ARBA00006432"/>
    </source>
</evidence>
<comment type="catalytic activity">
    <reaction evidence="5">
        <text>octanoate + ATP + CoA = octanoyl-CoA + AMP + diphosphate</text>
        <dbReference type="Rhea" id="RHEA:33631"/>
        <dbReference type="ChEBI" id="CHEBI:25646"/>
        <dbReference type="ChEBI" id="CHEBI:30616"/>
        <dbReference type="ChEBI" id="CHEBI:33019"/>
        <dbReference type="ChEBI" id="CHEBI:57287"/>
        <dbReference type="ChEBI" id="CHEBI:57386"/>
        <dbReference type="ChEBI" id="CHEBI:456215"/>
    </reaction>
</comment>
<comment type="caution">
    <text evidence="8">The sequence shown here is derived from an EMBL/GenBank/DDBJ whole genome shotgun (WGS) entry which is preliminary data.</text>
</comment>
<comment type="catalytic activity">
    <reaction evidence="6">
        <text>a medium-chain fatty acid + ATP + CoA = a medium-chain fatty acyl-CoA + AMP + diphosphate</text>
        <dbReference type="Rhea" id="RHEA:48340"/>
        <dbReference type="ChEBI" id="CHEBI:30616"/>
        <dbReference type="ChEBI" id="CHEBI:33019"/>
        <dbReference type="ChEBI" id="CHEBI:57287"/>
        <dbReference type="ChEBI" id="CHEBI:59558"/>
        <dbReference type="ChEBI" id="CHEBI:90546"/>
        <dbReference type="ChEBI" id="CHEBI:456215"/>
        <dbReference type="EC" id="6.2.1.2"/>
    </reaction>
</comment>
<keyword evidence="2" id="KW-0436">Ligase</keyword>
<feature type="domain" description="AMP-dependent synthetase/ligase" evidence="7">
    <location>
        <begin position="43"/>
        <end position="140"/>
    </location>
</feature>
<proteinExistence type="inferred from homology"/>
<dbReference type="OrthoDB" id="6480198at2759"/>
<evidence type="ECO:0000256" key="6">
    <source>
        <dbReference type="ARBA" id="ARBA00048277"/>
    </source>
</evidence>
<evidence type="ECO:0000313" key="8">
    <source>
        <dbReference type="EMBL" id="KAH9381338.1"/>
    </source>
</evidence>
<dbReference type="OMA" id="HAQWARE"/>
<sequence length="161" mass="17994">MTFPVHRRADVGLFRRRSLGSLSYCHTPGKQPLHPFTIGDLVDRAADKHGDSVAIVSCHQSLRKTYAEYKADIDRFASALVSLNLPFGSKVAIMAPNMYEWGVTQFASAKAGLVLVNLNPAFQVPELEYCLNHVSVAAIFNAFALSDFDYFENRSFRIHKN</sequence>
<evidence type="ECO:0000313" key="9">
    <source>
        <dbReference type="Proteomes" id="UP000821853"/>
    </source>
</evidence>
<accession>A0A9J6H0W8</accession>
<keyword evidence="9" id="KW-1185">Reference proteome</keyword>
<reference evidence="8 9" key="1">
    <citation type="journal article" date="2020" name="Cell">
        <title>Large-Scale Comparative Analyses of Tick Genomes Elucidate Their Genetic Diversity and Vector Capacities.</title>
        <authorList>
            <consortium name="Tick Genome and Microbiome Consortium (TIGMIC)"/>
            <person name="Jia N."/>
            <person name="Wang J."/>
            <person name="Shi W."/>
            <person name="Du L."/>
            <person name="Sun Y."/>
            <person name="Zhan W."/>
            <person name="Jiang J.F."/>
            <person name="Wang Q."/>
            <person name="Zhang B."/>
            <person name="Ji P."/>
            <person name="Bell-Sakyi L."/>
            <person name="Cui X.M."/>
            <person name="Yuan T.T."/>
            <person name="Jiang B.G."/>
            <person name="Yang W.F."/>
            <person name="Lam T.T."/>
            <person name="Chang Q.C."/>
            <person name="Ding S.J."/>
            <person name="Wang X.J."/>
            <person name="Zhu J.G."/>
            <person name="Ruan X.D."/>
            <person name="Zhao L."/>
            <person name="Wei J.T."/>
            <person name="Ye R.Z."/>
            <person name="Que T.C."/>
            <person name="Du C.H."/>
            <person name="Zhou Y.H."/>
            <person name="Cheng J.X."/>
            <person name="Dai P.F."/>
            <person name="Guo W.B."/>
            <person name="Han X.H."/>
            <person name="Huang E.J."/>
            <person name="Li L.F."/>
            <person name="Wei W."/>
            <person name="Gao Y.C."/>
            <person name="Liu J.Z."/>
            <person name="Shao H.Z."/>
            <person name="Wang X."/>
            <person name="Wang C.C."/>
            <person name="Yang T.C."/>
            <person name="Huo Q.B."/>
            <person name="Li W."/>
            <person name="Chen H.Y."/>
            <person name="Chen S.E."/>
            <person name="Zhou L.G."/>
            <person name="Ni X.B."/>
            <person name="Tian J.H."/>
            <person name="Sheng Y."/>
            <person name="Liu T."/>
            <person name="Pan Y.S."/>
            <person name="Xia L.Y."/>
            <person name="Li J."/>
            <person name="Zhao F."/>
            <person name="Cao W.C."/>
        </authorList>
    </citation>
    <scope>NUCLEOTIDE SEQUENCE [LARGE SCALE GENOMIC DNA]</scope>
    <source>
        <strain evidence="8">HaeL-2018</strain>
    </source>
</reference>
<protein>
    <recommendedName>
        <fullName evidence="4">Medium-chain acyl-CoA ligase ACSF2, mitochondrial</fullName>
    </recommendedName>
</protein>
<dbReference type="GO" id="GO:0031956">
    <property type="term" value="F:medium-chain fatty acid-CoA ligase activity"/>
    <property type="evidence" value="ECO:0007669"/>
    <property type="project" value="UniProtKB-EC"/>
</dbReference>
<gene>
    <name evidence="8" type="ORF">HPB48_011766</name>
</gene>
<dbReference type="PANTHER" id="PTHR43201">
    <property type="entry name" value="ACYL-COA SYNTHETASE"/>
    <property type="match status" value="1"/>
</dbReference>
<dbReference type="VEuPathDB" id="VectorBase:HLOH_040914"/>
<dbReference type="GO" id="GO:0006631">
    <property type="term" value="P:fatty acid metabolic process"/>
    <property type="evidence" value="ECO:0007669"/>
    <property type="project" value="TreeGrafter"/>
</dbReference>
<evidence type="ECO:0000256" key="3">
    <source>
        <dbReference type="ARBA" id="ARBA00037247"/>
    </source>
</evidence>
<dbReference type="Gene3D" id="3.40.50.980">
    <property type="match status" value="1"/>
</dbReference>
<dbReference type="SUPFAM" id="SSF56801">
    <property type="entry name" value="Acetyl-CoA synthetase-like"/>
    <property type="match status" value="1"/>
</dbReference>
<evidence type="ECO:0000256" key="5">
    <source>
        <dbReference type="ARBA" id="ARBA00047319"/>
    </source>
</evidence>
<dbReference type="AlphaFoldDB" id="A0A9J6H0W8"/>
<dbReference type="Proteomes" id="UP000821853">
    <property type="component" value="Chromosome 9"/>
</dbReference>
<organism evidence="8 9">
    <name type="scientific">Haemaphysalis longicornis</name>
    <name type="common">Bush tick</name>
    <dbReference type="NCBI Taxonomy" id="44386"/>
    <lineage>
        <taxon>Eukaryota</taxon>
        <taxon>Metazoa</taxon>
        <taxon>Ecdysozoa</taxon>
        <taxon>Arthropoda</taxon>
        <taxon>Chelicerata</taxon>
        <taxon>Arachnida</taxon>
        <taxon>Acari</taxon>
        <taxon>Parasitiformes</taxon>
        <taxon>Ixodida</taxon>
        <taxon>Ixodoidea</taxon>
        <taxon>Ixodidae</taxon>
        <taxon>Haemaphysalinae</taxon>
        <taxon>Haemaphysalis</taxon>
    </lineage>
</organism>
<dbReference type="PANTHER" id="PTHR43201:SF5">
    <property type="entry name" value="MEDIUM-CHAIN ACYL-COA LIGASE ACSF2, MITOCHONDRIAL"/>
    <property type="match status" value="1"/>
</dbReference>
<dbReference type="Pfam" id="PF00501">
    <property type="entry name" value="AMP-binding"/>
    <property type="match status" value="1"/>
</dbReference>